<feature type="compositionally biased region" description="Gly residues" evidence="1">
    <location>
        <begin position="1091"/>
        <end position="1101"/>
    </location>
</feature>
<keyword evidence="4" id="KW-1185">Reference proteome</keyword>
<name>A0A9P7KAY9_9AGAR</name>
<dbReference type="Proteomes" id="UP000775547">
    <property type="component" value="Unassembled WGS sequence"/>
</dbReference>
<reference evidence="3" key="2">
    <citation type="submission" date="2021-10" db="EMBL/GenBank/DDBJ databases">
        <title>Phylogenomics reveals ancestral predisposition of the termite-cultivated fungus Termitomyces towards a domesticated lifestyle.</title>
        <authorList>
            <person name="Auxier B."/>
            <person name="Grum-Grzhimaylo A."/>
            <person name="Cardenas M.E."/>
            <person name="Lodge J.D."/>
            <person name="Laessoe T."/>
            <person name="Pedersen O."/>
            <person name="Smith M.E."/>
            <person name="Kuyper T.W."/>
            <person name="Franco-Molano E.A."/>
            <person name="Baroni T.J."/>
            <person name="Aanen D.K."/>
        </authorList>
    </citation>
    <scope>NUCLEOTIDE SEQUENCE</scope>
    <source>
        <strain evidence="3">AP01</strain>
        <tissue evidence="3">Mycelium</tissue>
    </source>
</reference>
<feature type="compositionally biased region" description="Polar residues" evidence="1">
    <location>
        <begin position="202"/>
        <end position="214"/>
    </location>
</feature>
<organism evidence="3 4">
    <name type="scientific">Asterophora parasitica</name>
    <dbReference type="NCBI Taxonomy" id="117018"/>
    <lineage>
        <taxon>Eukaryota</taxon>
        <taxon>Fungi</taxon>
        <taxon>Dikarya</taxon>
        <taxon>Basidiomycota</taxon>
        <taxon>Agaricomycotina</taxon>
        <taxon>Agaricomycetes</taxon>
        <taxon>Agaricomycetidae</taxon>
        <taxon>Agaricales</taxon>
        <taxon>Tricholomatineae</taxon>
        <taxon>Lyophyllaceae</taxon>
        <taxon>Asterophora</taxon>
    </lineage>
</organism>
<feature type="compositionally biased region" description="Low complexity" evidence="1">
    <location>
        <begin position="1163"/>
        <end position="1178"/>
    </location>
</feature>
<keyword evidence="2" id="KW-0812">Transmembrane</keyword>
<dbReference type="OrthoDB" id="3068412at2759"/>
<feature type="compositionally biased region" description="Low complexity" evidence="1">
    <location>
        <begin position="829"/>
        <end position="842"/>
    </location>
</feature>
<feature type="compositionally biased region" description="Low complexity" evidence="1">
    <location>
        <begin position="1052"/>
        <end position="1063"/>
    </location>
</feature>
<sequence>MPSNGPLLRRSARRLGGVSLPTTDSSSSAASPSSSASSSSNALSTPRKRPRDTLPSLPPNPNPPSAQHTPRALRAEKRRRVISSSSLSAHSAYPSPEPHSSLALGLSLHHALAGFGLGLPLSPLVGGPGPIPARKQSQFVRSPLSSPPRELGPLECASSSSSPGRVKTRKGRKKENAIVGGAAVPTSPTSPSPVRRSPRTTLNTAIPTTSSPTAKSPLRKTASKSSAEPRMTPQKRKRTPARSRAAAPALPPPSPSPAATPIPTQSRRTSPRRSAATTTTVRKEKAEENLGRKPSFSVHIDRAADDEVMDVDAIVSEHTDTEAPEEPEAPAVDDAEPIVVDSESTDVDAGADAPSPSSPAAPPPTPPPPAPVAEPSSTQESPGIAIPSLPSPASPAMDVDANPSIDLQSNGFITSEAAYTPTQAQAEPQHDQPPPQSQQPLYQQQQHSQQAYQQVYQQPQVQSYYQQLYPVHAHRRMRWSNRMWANACQTRVETLLNRYSHRTIRNFVAQEAEDYFLTHGYPRPWRVYLPGLDSTNVHSASGDAPDTNASRTKAGTDGMEPEERMDADDGEETSSGEDWSDYESSLNSDSDGWDEWSDDEGQETVRKEGAGFQLHAVASSSTSGSASSVSSEPQPSPTLPDAPHPRKRQRRLLTDSHSHSHSPRHHHHRHPRGEDTDMDGEDADADMDADAEGDLDPEAYAHDPNFNAELSSALCSPMSSGRKRRLADRGQGGRELAFYVPPPVPGAFGRCDVDVDVDVVMQDSEERGARGRDIPPHLPSPLEEEAPVDVEASNGNLVAPQPLPPTLPPSSLVTGEELPLRPGTPTPPSSASTSASVPSTSPARPPTPTPLPAPASSPVLLPAFPAPTLSSQVQVQAPIRPSTPTPTPTPPPTPSHFASPPAYPHTYPYTYAYDTAPILPVPPPRLASIPVHTLKNNEIGAVGLTGRGTPIDRGRGAQWALGVACSARGGTGFGGGRSSGNAAGAGFGREGEGRGRALGRDRERDGGRERGLRVGGKGTERRPGMGRPGEYRPQPLLVPQQPASAARGNGNGTPNNSPTMPTNAPSAMGDPGESDQVVWDTFFESFRREPQGGGGGGGGGMEMDVDGHDLRSHLGAGAIASSSHPQTLSPDLVPLSSSSAPPPLDLLGGMSTNMGLGPGNVGLSPISSPTPSSPASPSLPSLPNNLFGAGDDQLNLGNLGMNMGMGMGLGLGMNMNMNMNMEMGMGMFNMGLGVGVGIGVAVGVGVGAAGVGSGWMAPPSSPVSPPLSPVFGAEREGAGAGAGTMGSAMGMSMGGMEFETSPTSTLSFALG</sequence>
<feature type="compositionally biased region" description="Pro residues" evidence="1">
    <location>
        <begin position="249"/>
        <end position="260"/>
    </location>
</feature>
<evidence type="ECO:0000256" key="1">
    <source>
        <dbReference type="SAM" id="MobiDB-lite"/>
    </source>
</evidence>
<feature type="compositionally biased region" description="Low complexity" evidence="1">
    <location>
        <begin position="1128"/>
        <end position="1139"/>
    </location>
</feature>
<feature type="compositionally biased region" description="Low complexity" evidence="1">
    <location>
        <begin position="616"/>
        <end position="631"/>
    </location>
</feature>
<feature type="region of interest" description="Disordered" evidence="1">
    <location>
        <begin position="1120"/>
        <end position="1178"/>
    </location>
</feature>
<feature type="compositionally biased region" description="Basic and acidic residues" evidence="1">
    <location>
        <begin position="989"/>
        <end position="1023"/>
    </location>
</feature>
<feature type="region of interest" description="Disordered" evidence="1">
    <location>
        <begin position="616"/>
        <end position="705"/>
    </location>
</feature>
<feature type="compositionally biased region" description="Low complexity" evidence="1">
    <location>
        <begin position="373"/>
        <end position="388"/>
    </location>
</feature>
<feature type="compositionally biased region" description="Low complexity" evidence="1">
    <location>
        <begin position="856"/>
        <end position="867"/>
    </location>
</feature>
<feature type="region of interest" description="Disordered" evidence="1">
    <location>
        <begin position="1087"/>
        <end position="1108"/>
    </location>
</feature>
<feature type="transmembrane region" description="Helical" evidence="2">
    <location>
        <begin position="1227"/>
        <end position="1251"/>
    </location>
</feature>
<comment type="caution">
    <text evidence="3">The sequence shown here is derived from an EMBL/GenBank/DDBJ whole genome shotgun (WGS) entry which is preliminary data.</text>
</comment>
<feature type="compositionally biased region" description="Low complexity" evidence="1">
    <location>
        <begin position="83"/>
        <end position="102"/>
    </location>
</feature>
<feature type="compositionally biased region" description="Polar residues" evidence="1">
    <location>
        <begin position="135"/>
        <end position="144"/>
    </location>
</feature>
<feature type="compositionally biased region" description="Low complexity" evidence="1">
    <location>
        <begin position="184"/>
        <end position="201"/>
    </location>
</feature>
<feature type="compositionally biased region" description="Pro residues" evidence="1">
    <location>
        <begin position="356"/>
        <end position="372"/>
    </location>
</feature>
<dbReference type="EMBL" id="JABCKV010000191">
    <property type="protein sequence ID" value="KAG5642375.1"/>
    <property type="molecule type" value="Genomic_DNA"/>
</dbReference>
<feature type="region of interest" description="Disordered" evidence="1">
    <location>
        <begin position="1"/>
        <end position="102"/>
    </location>
</feature>
<feature type="compositionally biased region" description="Basic and acidic residues" evidence="1">
    <location>
        <begin position="281"/>
        <end position="291"/>
    </location>
</feature>
<feature type="compositionally biased region" description="Acidic residues" evidence="1">
    <location>
        <begin position="676"/>
        <end position="697"/>
    </location>
</feature>
<keyword evidence="2" id="KW-1133">Transmembrane helix</keyword>
<keyword evidence="2" id="KW-0472">Membrane</keyword>
<feature type="compositionally biased region" description="Low complexity" evidence="1">
    <location>
        <begin position="261"/>
        <end position="280"/>
    </location>
</feature>
<feature type="region of interest" description="Disordered" evidence="1">
    <location>
        <begin position="974"/>
        <end position="1073"/>
    </location>
</feature>
<feature type="compositionally biased region" description="Acidic residues" evidence="1">
    <location>
        <begin position="322"/>
        <end position="336"/>
    </location>
</feature>
<protein>
    <submittedName>
        <fullName evidence="3">Uncharacterized protein</fullName>
    </submittedName>
</protein>
<feature type="compositionally biased region" description="Acidic residues" evidence="1">
    <location>
        <begin position="559"/>
        <end position="581"/>
    </location>
</feature>
<evidence type="ECO:0000313" key="3">
    <source>
        <dbReference type="EMBL" id="KAG5642375.1"/>
    </source>
</evidence>
<feature type="region of interest" description="Disordered" evidence="1">
    <location>
        <begin position="117"/>
        <end position="407"/>
    </location>
</feature>
<proteinExistence type="predicted"/>
<evidence type="ECO:0000313" key="4">
    <source>
        <dbReference type="Proteomes" id="UP000775547"/>
    </source>
</evidence>
<feature type="compositionally biased region" description="Pro residues" evidence="1">
    <location>
        <begin position="843"/>
        <end position="855"/>
    </location>
</feature>
<feature type="compositionally biased region" description="Pro residues" evidence="1">
    <location>
        <begin position="881"/>
        <end position="894"/>
    </location>
</feature>
<gene>
    <name evidence="3" type="ORF">DXG03_002950</name>
</gene>
<feature type="compositionally biased region" description="Low complexity" evidence="1">
    <location>
        <begin position="25"/>
        <end position="44"/>
    </location>
</feature>
<feature type="region of interest" description="Disordered" evidence="1">
    <location>
        <begin position="422"/>
        <end position="450"/>
    </location>
</feature>
<accession>A0A9P7KAY9</accession>
<feature type="region of interest" description="Disordered" evidence="1">
    <location>
        <begin position="538"/>
        <end position="603"/>
    </location>
</feature>
<feature type="compositionally biased region" description="Basic residues" evidence="1">
    <location>
        <begin position="659"/>
        <end position="671"/>
    </location>
</feature>
<feature type="compositionally biased region" description="Acidic residues" evidence="1">
    <location>
        <begin position="591"/>
        <end position="602"/>
    </location>
</feature>
<reference evidence="3" key="1">
    <citation type="submission" date="2020-07" db="EMBL/GenBank/DDBJ databases">
        <authorList>
            <person name="Nieuwenhuis M."/>
            <person name="Van De Peppel L.J.J."/>
        </authorList>
    </citation>
    <scope>NUCLEOTIDE SEQUENCE</scope>
    <source>
        <strain evidence="3">AP01</strain>
        <tissue evidence="3">Mycelium</tissue>
    </source>
</reference>
<evidence type="ECO:0000256" key="2">
    <source>
        <dbReference type="SAM" id="Phobius"/>
    </source>
</evidence>
<feature type="region of interest" description="Disordered" evidence="1">
    <location>
        <begin position="794"/>
        <end position="901"/>
    </location>
</feature>
<feature type="compositionally biased region" description="Gly residues" evidence="1">
    <location>
        <begin position="974"/>
        <end position="988"/>
    </location>
</feature>
<feature type="compositionally biased region" description="Low complexity" evidence="1">
    <location>
        <begin position="438"/>
        <end position="450"/>
    </location>
</feature>